<evidence type="ECO:0000256" key="3">
    <source>
        <dbReference type="ARBA" id="ARBA00022448"/>
    </source>
</evidence>
<keyword evidence="3" id="KW-0813">Transport</keyword>
<dbReference type="GO" id="GO:0015031">
    <property type="term" value="P:protein transport"/>
    <property type="evidence" value="ECO:0007669"/>
    <property type="project" value="UniProtKB-KW"/>
</dbReference>
<evidence type="ECO:0000313" key="10">
    <source>
        <dbReference type="EMBL" id="CAE0279139.1"/>
    </source>
</evidence>
<evidence type="ECO:0000256" key="6">
    <source>
        <dbReference type="ARBA" id="ARBA00023054"/>
    </source>
</evidence>
<evidence type="ECO:0000256" key="4">
    <source>
        <dbReference type="ARBA" id="ARBA00022927"/>
    </source>
</evidence>
<sequence length="659" mass="73345">MAIQWEDPQSQKIGTIGNTPSSNTSGDILYEELDGLADFTHASLSVPITTANATANANAPDSTTTQKLTMEGSLKQLLQSLILTERTQSALNMYKHRLLDAIKLIVRTCVMEYLTHFDPSVAYDDNSFDTSMGGSGGDSAYGSAETPFAQKVREMKADNFLSCLSMCFEHVMVSVQKANLFHQFIETHLNANIGTFEASIAESAEVNNKTDHSAEANTPSTVSPEARIHTEEYKQVQLNMISMSKTCLTAACDLAQRSISQLINLRKDANAKLNPEKMKFMWEISLDFVLSLEAVSGTTAYIIRQCLQAQTKSFLDYLHETCKGKLVVTLDNERWVQCDVSAERQVQIDRLSSGKAFLPQALHAQGASVTKSTSNASMSTNPAASAGATEVKKLAKDKESRPVTVDHVPFKVVWSVMLLVEVIQTYLDVALHFAPVTTDVINKSVEMLRLFDHRSRQLVLGAQAIQSAARLKSISVKHLALTGQSLSLLLALLPHIRAALLAQLPAKHQLLLTELDRVSHDLLEHHNQIVAKFVAIISDHVDNLAVSTLKMLDWDHFQGLRCEYFEEVQKAVINIHRVLQTTLPQSQVQDVFSRIFALLNRKIPAHFEEINPNTQTGRQRILDEITHLVTAFSRIKQIDASALTDSLEETFRKRYMRDR</sequence>
<organism evidence="10">
    <name type="scientific">Spumella elongata</name>
    <dbReference type="NCBI Taxonomy" id="89044"/>
    <lineage>
        <taxon>Eukaryota</taxon>
        <taxon>Sar</taxon>
        <taxon>Stramenopiles</taxon>
        <taxon>Ochrophyta</taxon>
        <taxon>Chrysophyceae</taxon>
        <taxon>Chromulinales</taxon>
        <taxon>Chromulinaceae</taxon>
        <taxon>Spumella</taxon>
    </lineage>
</organism>
<protein>
    <recommendedName>
        <fullName evidence="8">Vacuolar protein sorting-associated protein 54 C-terminal domain-containing protein</fullName>
    </recommendedName>
</protein>
<dbReference type="GO" id="GO:0019905">
    <property type="term" value="F:syntaxin binding"/>
    <property type="evidence" value="ECO:0007669"/>
    <property type="project" value="TreeGrafter"/>
</dbReference>
<comment type="similarity">
    <text evidence="2">Belongs to the VPS54 family.</text>
</comment>
<evidence type="ECO:0000256" key="7">
    <source>
        <dbReference type="SAM" id="MobiDB-lite"/>
    </source>
</evidence>
<comment type="subcellular location">
    <subcellularLocation>
        <location evidence="1">Golgi apparatus</location>
        <location evidence="1">trans-Golgi network</location>
    </subcellularLocation>
</comment>
<dbReference type="InterPro" id="IPR039745">
    <property type="entry name" value="Vps54"/>
</dbReference>
<accession>A0A7S3M365</accession>
<keyword evidence="5" id="KW-0333">Golgi apparatus</keyword>
<keyword evidence="6" id="KW-0175">Coiled coil</keyword>
<dbReference type="GO" id="GO:0042147">
    <property type="term" value="P:retrograde transport, endosome to Golgi"/>
    <property type="evidence" value="ECO:0007669"/>
    <property type="project" value="InterPro"/>
</dbReference>
<evidence type="ECO:0000256" key="2">
    <source>
        <dbReference type="ARBA" id="ARBA00009150"/>
    </source>
</evidence>
<keyword evidence="4" id="KW-0653">Protein transport</keyword>
<dbReference type="Pfam" id="PF07928">
    <property type="entry name" value="Vps54"/>
    <property type="match status" value="1"/>
</dbReference>
<feature type="region of interest" description="Disordered" evidence="7">
    <location>
        <begin position="1"/>
        <end position="24"/>
    </location>
</feature>
<dbReference type="EMBL" id="HBIC01015776">
    <property type="protein sequence ID" value="CAE0279138.1"/>
    <property type="molecule type" value="Transcribed_RNA"/>
</dbReference>
<evidence type="ECO:0000256" key="1">
    <source>
        <dbReference type="ARBA" id="ARBA00004601"/>
    </source>
</evidence>
<evidence type="ECO:0000256" key="5">
    <source>
        <dbReference type="ARBA" id="ARBA00023034"/>
    </source>
</evidence>
<proteinExistence type="inferred from homology"/>
<name>A0A7S3M365_9STRA</name>
<feature type="compositionally biased region" description="Polar residues" evidence="7">
    <location>
        <begin position="7"/>
        <end position="24"/>
    </location>
</feature>
<evidence type="ECO:0000313" key="9">
    <source>
        <dbReference type="EMBL" id="CAE0279138.1"/>
    </source>
</evidence>
<dbReference type="EMBL" id="HBIC01015777">
    <property type="protein sequence ID" value="CAE0279139.1"/>
    <property type="molecule type" value="Transcribed_RNA"/>
</dbReference>
<dbReference type="AlphaFoldDB" id="A0A7S3M365"/>
<dbReference type="PANTHER" id="PTHR12965">
    <property type="entry name" value="VACUOLAR PROTEIN SORTING 54"/>
    <property type="match status" value="1"/>
</dbReference>
<dbReference type="InterPro" id="IPR012501">
    <property type="entry name" value="Vps54_C"/>
</dbReference>
<dbReference type="GO" id="GO:0005829">
    <property type="term" value="C:cytosol"/>
    <property type="evidence" value="ECO:0007669"/>
    <property type="project" value="GOC"/>
</dbReference>
<evidence type="ECO:0000259" key="8">
    <source>
        <dbReference type="Pfam" id="PF07928"/>
    </source>
</evidence>
<reference evidence="10" key="1">
    <citation type="submission" date="2021-01" db="EMBL/GenBank/DDBJ databases">
        <authorList>
            <person name="Corre E."/>
            <person name="Pelletier E."/>
            <person name="Niang G."/>
            <person name="Scheremetjew M."/>
            <person name="Finn R."/>
            <person name="Kale V."/>
            <person name="Holt S."/>
            <person name="Cochrane G."/>
            <person name="Meng A."/>
            <person name="Brown T."/>
            <person name="Cohen L."/>
        </authorList>
    </citation>
    <scope>NUCLEOTIDE SEQUENCE</scope>
    <source>
        <strain evidence="10">CCAP 955/1</strain>
    </source>
</reference>
<dbReference type="GO" id="GO:0000938">
    <property type="term" value="C:GARP complex"/>
    <property type="evidence" value="ECO:0007669"/>
    <property type="project" value="InterPro"/>
</dbReference>
<dbReference type="GO" id="GO:0006896">
    <property type="term" value="P:Golgi to vacuole transport"/>
    <property type="evidence" value="ECO:0007669"/>
    <property type="project" value="TreeGrafter"/>
</dbReference>
<feature type="domain" description="Vacuolar protein sorting-associated protein 54 C-terminal" evidence="8">
    <location>
        <begin position="409"/>
        <end position="539"/>
    </location>
</feature>
<gene>
    <name evidence="9" type="ORF">SELO1098_LOCUS7971</name>
    <name evidence="10" type="ORF">SELO1098_LOCUS7972</name>
</gene>
<dbReference type="PANTHER" id="PTHR12965:SF0">
    <property type="entry name" value="VACUOLAR PROTEIN SORTING-ASSOCIATED PROTEIN 54"/>
    <property type="match status" value="1"/>
</dbReference>